<reference evidence="8 9" key="1">
    <citation type="submission" date="2024-04" db="EMBL/GenBank/DDBJ databases">
        <title>New Clade of Flavobacterium.</title>
        <authorList>
            <person name="Matos L."/>
            <person name="Proenca D.N."/>
            <person name="Fransisco R.M."/>
            <person name="Chung A.P."/>
            <person name="Maccario L."/>
            <person name="Sorensen S.J."/>
            <person name="Morais P.V."/>
        </authorList>
    </citation>
    <scope>NUCLEOTIDE SEQUENCE [LARGE SCALE GENOMIC DNA]</scope>
    <source>
        <strain evidence="8 9">FZUC8N2.13</strain>
    </source>
</reference>
<evidence type="ECO:0000313" key="8">
    <source>
        <dbReference type="EMBL" id="MFA9189798.1"/>
    </source>
</evidence>
<evidence type="ECO:0000256" key="2">
    <source>
        <dbReference type="ARBA" id="ARBA00012400"/>
    </source>
</evidence>
<accession>A0ABV4T741</accession>
<dbReference type="Gene3D" id="3.30.160.110">
    <property type="entry name" value="Siroheme synthase, domain 2"/>
    <property type="match status" value="1"/>
</dbReference>
<dbReference type="InterPro" id="IPR028281">
    <property type="entry name" value="Sirohaem_synthase_central"/>
</dbReference>
<dbReference type="InterPro" id="IPR006367">
    <property type="entry name" value="Sirohaem_synthase_N"/>
</dbReference>
<dbReference type="RefSeq" id="WP_373404856.1">
    <property type="nucleotide sequence ID" value="NZ_JBCFQL010000001.1"/>
</dbReference>
<name>A0ABV4T741_9FLAO</name>
<evidence type="ECO:0000256" key="5">
    <source>
        <dbReference type="ARBA" id="ARBA00023244"/>
    </source>
</evidence>
<organism evidence="8 9">
    <name type="scientific">Flavobacterium zubiriense</name>
    <dbReference type="NCBI Taxonomy" id="3138075"/>
    <lineage>
        <taxon>Bacteria</taxon>
        <taxon>Pseudomonadati</taxon>
        <taxon>Bacteroidota</taxon>
        <taxon>Flavobacteriia</taxon>
        <taxon>Flavobacteriales</taxon>
        <taxon>Flavobacteriaceae</taxon>
        <taxon>Flavobacterium</taxon>
    </lineage>
</organism>
<comment type="pathway">
    <text evidence="1">Porphyrin-containing compound metabolism; siroheme biosynthesis; sirohydrochlorin from precorrin-2: step 1/1.</text>
</comment>
<dbReference type="SUPFAM" id="SSF51735">
    <property type="entry name" value="NAD(P)-binding Rossmann-fold domains"/>
    <property type="match status" value="1"/>
</dbReference>
<dbReference type="InterPro" id="IPR028161">
    <property type="entry name" value="Met8-like"/>
</dbReference>
<evidence type="ECO:0000256" key="6">
    <source>
        <dbReference type="ARBA" id="ARBA00047561"/>
    </source>
</evidence>
<dbReference type="EMBL" id="JBCFQL010000001">
    <property type="protein sequence ID" value="MFA9189798.1"/>
    <property type="molecule type" value="Genomic_DNA"/>
</dbReference>
<evidence type="ECO:0000259" key="7">
    <source>
        <dbReference type="Pfam" id="PF14824"/>
    </source>
</evidence>
<keyword evidence="4" id="KW-0520">NAD</keyword>
<dbReference type="PANTHER" id="PTHR35330:SF1">
    <property type="entry name" value="SIROHEME BIOSYNTHESIS PROTEIN MET8"/>
    <property type="match status" value="1"/>
</dbReference>
<dbReference type="NCBIfam" id="TIGR01470">
    <property type="entry name" value="cysG_Nterm"/>
    <property type="match status" value="1"/>
</dbReference>
<dbReference type="EC" id="1.3.1.76" evidence="2"/>
<evidence type="ECO:0000256" key="4">
    <source>
        <dbReference type="ARBA" id="ARBA00023027"/>
    </source>
</evidence>
<dbReference type="InterPro" id="IPR036291">
    <property type="entry name" value="NAD(P)-bd_dom_sf"/>
</dbReference>
<dbReference type="Proteomes" id="UP001574169">
    <property type="component" value="Unassembled WGS sequence"/>
</dbReference>
<gene>
    <name evidence="8" type="ORF">AAGV28_00315</name>
</gene>
<comment type="catalytic activity">
    <reaction evidence="6">
        <text>precorrin-2 + NAD(+) = sirohydrochlorin + NADH + 2 H(+)</text>
        <dbReference type="Rhea" id="RHEA:15613"/>
        <dbReference type="ChEBI" id="CHEBI:15378"/>
        <dbReference type="ChEBI" id="CHEBI:57540"/>
        <dbReference type="ChEBI" id="CHEBI:57945"/>
        <dbReference type="ChEBI" id="CHEBI:58351"/>
        <dbReference type="ChEBI" id="CHEBI:58827"/>
        <dbReference type="EC" id="1.3.1.76"/>
    </reaction>
</comment>
<keyword evidence="5" id="KW-0627">Porphyrin biosynthesis</keyword>
<comment type="caution">
    <text evidence="8">The sequence shown here is derived from an EMBL/GenBank/DDBJ whole genome shotgun (WGS) entry which is preliminary data.</text>
</comment>
<evidence type="ECO:0000256" key="3">
    <source>
        <dbReference type="ARBA" id="ARBA00023002"/>
    </source>
</evidence>
<evidence type="ECO:0000313" key="9">
    <source>
        <dbReference type="Proteomes" id="UP001574169"/>
    </source>
</evidence>
<dbReference type="Gene3D" id="3.40.50.720">
    <property type="entry name" value="NAD(P)-binding Rossmann-like Domain"/>
    <property type="match status" value="1"/>
</dbReference>
<keyword evidence="9" id="KW-1185">Reference proteome</keyword>
<protein>
    <recommendedName>
        <fullName evidence="2">precorrin-2 dehydrogenase</fullName>
        <ecNumber evidence="2">1.3.1.76</ecNumber>
    </recommendedName>
</protein>
<dbReference type="SUPFAM" id="SSF75615">
    <property type="entry name" value="Siroheme synthase middle domains-like"/>
    <property type="match status" value="1"/>
</dbReference>
<dbReference type="Pfam" id="PF14824">
    <property type="entry name" value="Sirohm_synth_M"/>
    <property type="match status" value="1"/>
</dbReference>
<dbReference type="PANTHER" id="PTHR35330">
    <property type="entry name" value="SIROHEME BIOSYNTHESIS PROTEIN MET8"/>
    <property type="match status" value="1"/>
</dbReference>
<sequence>MKENESYPNNQVSTPLPSEGVGGRNELYPIFLKLHNLSVLIVGGGNVGLEKLSFLLKSSPNANVEVVAPRFLDELVTLAAAHPTVKLTPKKFNRWMLRKRHMVIACTDDLKVNKRVYELSRKRYLICNIADTPDLCDYYLGGIVTKGNVKIAISTNGKSPTTAKRLREFFEEVIPEDINQMVQNLNDYRKTLKGDFEEKVQKMNEITASLKNKE</sequence>
<proteinExistence type="predicted"/>
<dbReference type="Pfam" id="PF13241">
    <property type="entry name" value="NAD_binding_7"/>
    <property type="match status" value="1"/>
</dbReference>
<feature type="domain" description="Siroheme synthase central" evidence="7">
    <location>
        <begin position="147"/>
        <end position="171"/>
    </location>
</feature>
<keyword evidence="3" id="KW-0560">Oxidoreductase</keyword>
<evidence type="ECO:0000256" key="1">
    <source>
        <dbReference type="ARBA" id="ARBA00005010"/>
    </source>
</evidence>